<evidence type="ECO:0000313" key="2">
    <source>
        <dbReference type="EMBL" id="TNJ30580.1"/>
    </source>
</evidence>
<organism evidence="2 3">
    <name type="scientific">Giardia muris</name>
    <dbReference type="NCBI Taxonomy" id="5742"/>
    <lineage>
        <taxon>Eukaryota</taxon>
        <taxon>Metamonada</taxon>
        <taxon>Diplomonadida</taxon>
        <taxon>Hexamitidae</taxon>
        <taxon>Giardiinae</taxon>
        <taxon>Giardia</taxon>
    </lineage>
</organism>
<accession>A0A4Z1SYN4</accession>
<dbReference type="OrthoDB" id="10250613at2759"/>
<evidence type="ECO:0000313" key="3">
    <source>
        <dbReference type="Proteomes" id="UP000315496"/>
    </source>
</evidence>
<dbReference type="EMBL" id="VDLU01000001">
    <property type="protein sequence ID" value="TNJ30580.1"/>
    <property type="molecule type" value="Genomic_DNA"/>
</dbReference>
<comment type="caution">
    <text evidence="2">The sequence shown here is derived from an EMBL/GenBank/DDBJ whole genome shotgun (WGS) entry which is preliminary data.</text>
</comment>
<name>A0A4Z1SYN4_GIAMU</name>
<feature type="region of interest" description="Disordered" evidence="1">
    <location>
        <begin position="74"/>
        <end position="147"/>
    </location>
</feature>
<reference evidence="2 3" key="1">
    <citation type="submission" date="2019-05" db="EMBL/GenBank/DDBJ databases">
        <title>The compact genome of Giardia muris reveals important steps in the evolution of intestinal protozoan parasites.</title>
        <authorList>
            <person name="Xu F."/>
            <person name="Jimenez-Gonzalez A."/>
            <person name="Einarsson E."/>
            <person name="Astvaldsson A."/>
            <person name="Peirasmaki D."/>
            <person name="Eckmann L."/>
            <person name="Andersson J.O."/>
            <person name="Svard S.G."/>
            <person name="Jerlstrom-Hultqvist J."/>
        </authorList>
    </citation>
    <scope>NUCLEOTIDE SEQUENCE [LARGE SCALE GENOMIC DNA]</scope>
    <source>
        <strain evidence="2 3">Roberts-Thomson</strain>
    </source>
</reference>
<dbReference type="VEuPathDB" id="GiardiaDB:GMRT_12264"/>
<keyword evidence="3" id="KW-1185">Reference proteome</keyword>
<evidence type="ECO:0000256" key="1">
    <source>
        <dbReference type="SAM" id="MobiDB-lite"/>
    </source>
</evidence>
<proteinExistence type="predicted"/>
<gene>
    <name evidence="2" type="ORF">GMRT_12264</name>
</gene>
<feature type="region of interest" description="Disordered" evidence="1">
    <location>
        <begin position="173"/>
        <end position="196"/>
    </location>
</feature>
<protein>
    <submittedName>
        <fullName evidence="2">Uncharacterized protein</fullName>
    </submittedName>
</protein>
<dbReference type="AlphaFoldDB" id="A0A4Z1SYN4"/>
<dbReference type="Proteomes" id="UP000315496">
    <property type="component" value="Chromosome 1"/>
</dbReference>
<feature type="compositionally biased region" description="Polar residues" evidence="1">
    <location>
        <begin position="99"/>
        <end position="117"/>
    </location>
</feature>
<sequence length="590" mass="65962">MLSGTKPYDALLLQQANVHQMIADLQRTLTRPDLDPAERSQTEAMLGNALNLLRSYISSVSALHTEVQNSIIASTSVRSSPEPVQGGKRSVSPRPISVTGHSVDTPSYSSSFHSIPKSTVYKDELSGPSDPTPQPRAPSPVHVNGSSFWAEDGTQEEHGERVFNNDTSNHIISLTPKQSYGMPPRSSSAGSGRFGQRSRLSSKLYSTLSTNSYLQSPLYAPTEEESVSYAHSVNEYTVGNVSPHYLARNPVPQSVQNTIQSEALSMETMQLLYSVEKTYKYSRSVPKHYNVMHHRLITKAIAKATNNDTPKWKHIRRLAHEVWQHPELVQVTIHELTLNIYNNVSAKDFSKLEIRALIKAYNSLAIMLRFLELVPPGTHARIKENMLSDLLHIITRATDHLRACPGTKRAIAAAISLDFQGMLHLSMAFLMTLQQPCITGSLTFVRAIDGTMMNAAFFRRFTSLGDCLVIALNRLLKSRPYTQGLFAQTCVLAIFRFADSYLSCLTRVHEYLTSHDDEEYESFLVGLEDIYDRIHEHWEAAYDCRLDSTDGQLLSNVKPSIPKEIGGIEVAIPIPFEDGGEEEEYEEYSD</sequence>